<name>A0ABW4Q7T1_9MICC</name>
<dbReference type="PANTHER" id="PTHR46211">
    <property type="entry name" value="GLYCEROPHOSPHORYL DIESTER PHOSPHODIESTERASE"/>
    <property type="match status" value="1"/>
</dbReference>
<dbReference type="Gene3D" id="3.20.20.190">
    <property type="entry name" value="Phosphatidylinositol (PI) phosphodiesterase"/>
    <property type="match status" value="1"/>
</dbReference>
<organism evidence="2 3">
    <name type="scientific">Arthrobacter flavus</name>
    <dbReference type="NCBI Taxonomy" id="95172"/>
    <lineage>
        <taxon>Bacteria</taxon>
        <taxon>Bacillati</taxon>
        <taxon>Actinomycetota</taxon>
        <taxon>Actinomycetes</taxon>
        <taxon>Micrococcales</taxon>
        <taxon>Micrococcaceae</taxon>
        <taxon>Arthrobacter</taxon>
    </lineage>
</organism>
<keyword evidence="3" id="KW-1185">Reference proteome</keyword>
<evidence type="ECO:0000313" key="3">
    <source>
        <dbReference type="Proteomes" id="UP001597307"/>
    </source>
</evidence>
<reference evidence="3" key="1">
    <citation type="journal article" date="2019" name="Int. J. Syst. Evol. Microbiol.">
        <title>The Global Catalogue of Microorganisms (GCM) 10K type strain sequencing project: providing services to taxonomists for standard genome sequencing and annotation.</title>
        <authorList>
            <consortium name="The Broad Institute Genomics Platform"/>
            <consortium name="The Broad Institute Genome Sequencing Center for Infectious Disease"/>
            <person name="Wu L."/>
            <person name="Ma J."/>
        </authorList>
    </citation>
    <scope>NUCLEOTIDE SEQUENCE [LARGE SCALE GENOMIC DNA]</scope>
    <source>
        <strain evidence="3">JCM 11496</strain>
    </source>
</reference>
<dbReference type="EMBL" id="JBHUGA010000030">
    <property type="protein sequence ID" value="MFD1846778.1"/>
    <property type="molecule type" value="Genomic_DNA"/>
</dbReference>
<comment type="caution">
    <text evidence="2">The sequence shown here is derived from an EMBL/GenBank/DDBJ whole genome shotgun (WGS) entry which is preliminary data.</text>
</comment>
<dbReference type="PROSITE" id="PS51704">
    <property type="entry name" value="GP_PDE"/>
    <property type="match status" value="1"/>
</dbReference>
<dbReference type="InterPro" id="IPR017946">
    <property type="entry name" value="PLC-like_Pdiesterase_TIM-brl"/>
</dbReference>
<proteinExistence type="predicted"/>
<evidence type="ECO:0000259" key="1">
    <source>
        <dbReference type="PROSITE" id="PS51704"/>
    </source>
</evidence>
<dbReference type="RefSeq" id="WP_343878236.1">
    <property type="nucleotide sequence ID" value="NZ_BAAAIJ010000013.1"/>
</dbReference>
<sequence>MFGQDQFHSINSLLNNRFAEKNPLVAVHRGTGLGMIIENTSHAVTAALRSGADMVEIDVVQSTDGDFYVFHDGTEPENFGIDHLITTLSTVEVDELVYTQKTAAPRVHVEKLEHTLTSFPEVLFNIDRSWFYWDLLLPWLDRFDMAEQLILKAPPTQTAMHLLRAHPVKYPLVAIVSSREQLTAVLEDPEINLVGVELIADSPAHEFCDPAVAKAFQDRGLLVYLNALNLSDGSVLMAGWDDNLSVTGNPDDGWGRLAGLGADVIQTDWPALLNAYLGRDIRGLSWLSSTHSMQRS</sequence>
<dbReference type="Proteomes" id="UP001597307">
    <property type="component" value="Unassembled WGS sequence"/>
</dbReference>
<dbReference type="Pfam" id="PF16387">
    <property type="entry name" value="DUF4996"/>
    <property type="match status" value="1"/>
</dbReference>
<dbReference type="InterPro" id="IPR030395">
    <property type="entry name" value="GP_PDE_dom"/>
</dbReference>
<accession>A0ABW4Q7T1</accession>
<dbReference type="InterPro" id="IPR032160">
    <property type="entry name" value="DUF4996"/>
</dbReference>
<evidence type="ECO:0000313" key="2">
    <source>
        <dbReference type="EMBL" id="MFD1846778.1"/>
    </source>
</evidence>
<dbReference type="PANTHER" id="PTHR46211:SF10">
    <property type="entry name" value="EXPORTED PROTEIN"/>
    <property type="match status" value="1"/>
</dbReference>
<dbReference type="CDD" id="cd08566">
    <property type="entry name" value="GDPD_AtGDE_like"/>
    <property type="match status" value="1"/>
</dbReference>
<feature type="domain" description="GP-PDE" evidence="1">
    <location>
        <begin position="23"/>
        <end position="277"/>
    </location>
</feature>
<protein>
    <submittedName>
        <fullName evidence="2">Glycerophosphodiester phosphodiesterase family protein</fullName>
    </submittedName>
</protein>
<dbReference type="SUPFAM" id="SSF51695">
    <property type="entry name" value="PLC-like phosphodiesterases"/>
    <property type="match status" value="1"/>
</dbReference>
<dbReference type="Pfam" id="PF03009">
    <property type="entry name" value="GDPD"/>
    <property type="match status" value="1"/>
</dbReference>
<gene>
    <name evidence="2" type="ORF">ACFSFX_09230</name>
</gene>